<dbReference type="RefSeq" id="WP_109056312.1">
    <property type="nucleotide sequence ID" value="NZ_QFFM01000003.1"/>
</dbReference>
<evidence type="ECO:0000313" key="1">
    <source>
        <dbReference type="EMBL" id="PWG66743.1"/>
    </source>
</evidence>
<accession>A0A2U2NCB0</accession>
<dbReference type="AlphaFoldDB" id="A0A2U2NCB0"/>
<comment type="caution">
    <text evidence="1">The sequence shown here is derived from an EMBL/GenBank/DDBJ whole genome shotgun (WGS) entry which is preliminary data.</text>
</comment>
<gene>
    <name evidence="1" type="ORF">DF196_02235</name>
</gene>
<dbReference type="EMBL" id="QFFM01000003">
    <property type="protein sequence ID" value="PWG66743.1"/>
    <property type="molecule type" value="Genomic_DNA"/>
</dbReference>
<reference evidence="1 2" key="1">
    <citation type="journal article" date="2018" name="Int. J. Syst. Evol. Microbiol.">
        <title>Bifidobacterium callitrichidarum sp. nov. from the faeces of the emperor tamarin (Saguinus imperator).</title>
        <authorList>
            <person name="Modesto M."/>
            <person name="Michelini S."/>
            <person name="Sansosti M.C."/>
            <person name="De Filippo C."/>
            <person name="Cavalieri D."/>
            <person name="Qvirist L."/>
            <person name="Andlid T."/>
            <person name="Spiezio C."/>
            <person name="Sandri C."/>
            <person name="Pascarelli S."/>
            <person name="Sgorbati B."/>
            <person name="Mattarelli P."/>
        </authorList>
    </citation>
    <scope>NUCLEOTIDE SEQUENCE [LARGE SCALE GENOMIC DNA]</scope>
    <source>
        <strain evidence="1 2">TRI 5</strain>
    </source>
</reference>
<evidence type="ECO:0000313" key="2">
    <source>
        <dbReference type="Proteomes" id="UP000245876"/>
    </source>
</evidence>
<sequence>MDSLSELRRIFVTGYIDTYGGGKSHALEVFDRLITDHDATIGEQAAELAFKDLADLQEQSASAVVV</sequence>
<organism evidence="1 2">
    <name type="scientific">Bifidobacterium callitrichidarum</name>
    <dbReference type="NCBI Taxonomy" id="2052941"/>
    <lineage>
        <taxon>Bacteria</taxon>
        <taxon>Bacillati</taxon>
        <taxon>Actinomycetota</taxon>
        <taxon>Actinomycetes</taxon>
        <taxon>Bifidobacteriales</taxon>
        <taxon>Bifidobacteriaceae</taxon>
        <taxon>Bifidobacterium</taxon>
    </lineage>
</organism>
<keyword evidence="2" id="KW-1185">Reference proteome</keyword>
<dbReference type="Proteomes" id="UP000245876">
    <property type="component" value="Unassembled WGS sequence"/>
</dbReference>
<name>A0A2U2NCB0_9BIFI</name>
<proteinExistence type="predicted"/>
<protein>
    <submittedName>
        <fullName evidence="1">Uncharacterized protein</fullName>
    </submittedName>
</protein>